<keyword evidence="1" id="KW-0032">Aminotransferase</keyword>
<protein>
    <submittedName>
        <fullName evidence="1">Aminotransferase</fullName>
    </submittedName>
</protein>
<keyword evidence="1" id="KW-0808">Transferase</keyword>
<dbReference type="RefSeq" id="WP_005325929.1">
    <property type="nucleotide sequence ID" value="NZ_CP175780.1"/>
</dbReference>
<dbReference type="InterPro" id="IPR001544">
    <property type="entry name" value="Aminotrans_IV"/>
</dbReference>
<keyword evidence="2" id="KW-1185">Reference proteome</keyword>
<dbReference type="Gene3D" id="3.20.10.10">
    <property type="entry name" value="D-amino Acid Aminotransferase, subunit A, domain 2"/>
    <property type="match status" value="1"/>
</dbReference>
<sequence length="250" mass="27348">MSTYLWHEGSFIPSQPHPGPFDVADSWRMLADAHSNALPLHLQRFESVAGPLPAGFVPAMLQLMGPGDLFPRISLAGGQLRLDIRPAPPARPVTRVTYVQAPDPRMQPLVKGPDFPALARYRNKHQADGTDDTAIVDASGAMVETTTGALVAWDGETLILPTGQALPSITLRQVIRRAADLGIHTETRPITAELAAECPLWFLNSLHGISPVSELHAPTGTGVIYPPRSPHTTAWQHWWWGCFRKETARD</sequence>
<reference evidence="1 2" key="1">
    <citation type="submission" date="2020-12" db="EMBL/GenBank/DDBJ databases">
        <title>Draft genome sequence of the commensal strain Corynebacterium tuberculostearicum MFP09/CIP 102622 isolated from human skin.</title>
        <authorList>
            <person name="Boukerb A.M."/>
            <person name="Janvier X."/>
            <person name="Feuilloley M.G.J."/>
            <person name="Groboillot A."/>
        </authorList>
    </citation>
    <scope>NUCLEOTIDE SEQUENCE [LARGE SCALE GENOMIC DNA]</scope>
    <source>
        <strain evidence="1 2">CIP 102622</strain>
    </source>
</reference>
<organism evidence="1 2">
    <name type="scientific">Corynebacterium tuberculostearicum</name>
    <dbReference type="NCBI Taxonomy" id="38304"/>
    <lineage>
        <taxon>Bacteria</taxon>
        <taxon>Bacillati</taxon>
        <taxon>Actinomycetota</taxon>
        <taxon>Actinomycetes</taxon>
        <taxon>Mycobacteriales</taxon>
        <taxon>Corynebacteriaceae</taxon>
        <taxon>Corynebacterium</taxon>
    </lineage>
</organism>
<gene>
    <name evidence="1" type="ORF">JDP02_06950</name>
</gene>
<dbReference type="GO" id="GO:0008483">
    <property type="term" value="F:transaminase activity"/>
    <property type="evidence" value="ECO:0007669"/>
    <property type="project" value="UniProtKB-KW"/>
</dbReference>
<evidence type="ECO:0000313" key="2">
    <source>
        <dbReference type="Proteomes" id="UP000603369"/>
    </source>
</evidence>
<dbReference type="SUPFAM" id="SSF56752">
    <property type="entry name" value="D-aminoacid aminotransferase-like PLP-dependent enzymes"/>
    <property type="match status" value="1"/>
</dbReference>
<dbReference type="Proteomes" id="UP000603369">
    <property type="component" value="Unassembled WGS sequence"/>
</dbReference>
<evidence type="ECO:0000313" key="1">
    <source>
        <dbReference type="EMBL" id="MBK3428251.1"/>
    </source>
</evidence>
<dbReference type="InterPro" id="IPR036038">
    <property type="entry name" value="Aminotransferase-like"/>
</dbReference>
<accession>A0A8I1I015</accession>
<dbReference type="AlphaFoldDB" id="A0A8I1I015"/>
<dbReference type="InterPro" id="IPR043132">
    <property type="entry name" value="BCAT-like_C"/>
</dbReference>
<name>A0A8I1I015_9CORY</name>
<dbReference type="EMBL" id="JAEHFL010000009">
    <property type="protein sequence ID" value="MBK3428251.1"/>
    <property type="molecule type" value="Genomic_DNA"/>
</dbReference>
<proteinExistence type="predicted"/>
<comment type="caution">
    <text evidence="1">The sequence shown here is derived from an EMBL/GenBank/DDBJ whole genome shotgun (WGS) entry which is preliminary data.</text>
</comment>
<dbReference type="Pfam" id="PF01063">
    <property type="entry name" value="Aminotran_4"/>
    <property type="match status" value="1"/>
</dbReference>